<evidence type="ECO:0000256" key="7">
    <source>
        <dbReference type="SAM" id="Phobius"/>
    </source>
</evidence>
<dbReference type="KEGG" id="lmat:92517933"/>
<dbReference type="AlphaFoldDB" id="A0A836KYK7"/>
<gene>
    <name evidence="8" type="ORF">LSCM1_08079</name>
</gene>
<keyword evidence="9" id="KW-1185">Reference proteome</keyword>
<dbReference type="RefSeq" id="XP_067181526.1">
    <property type="nucleotide sequence ID" value="XM_067325421.1"/>
</dbReference>
<keyword evidence="3 7" id="KW-0812">Transmembrane</keyword>
<dbReference type="GO" id="GO:0015360">
    <property type="term" value="F:acetate:proton symporter activity"/>
    <property type="evidence" value="ECO:0007669"/>
    <property type="project" value="TreeGrafter"/>
</dbReference>
<dbReference type="EMBL" id="JAFEUZ010000003">
    <property type="protein sequence ID" value="KAG5487715.1"/>
    <property type="molecule type" value="Genomic_DNA"/>
</dbReference>
<dbReference type="PANTHER" id="PTHR30178">
    <property type="entry name" value="INNER MEMBRANE PROTEIN YAAH"/>
    <property type="match status" value="1"/>
</dbReference>
<dbReference type="GO" id="GO:0071422">
    <property type="term" value="P:succinate transmembrane transport"/>
    <property type="evidence" value="ECO:0007669"/>
    <property type="project" value="TreeGrafter"/>
</dbReference>
<dbReference type="PANTHER" id="PTHR30178:SF3">
    <property type="entry name" value="SUCCINATE-ACETATE_PROTON SYMPORTER SATP"/>
    <property type="match status" value="1"/>
</dbReference>
<dbReference type="OrthoDB" id="3648309at2759"/>
<dbReference type="GeneID" id="92517933"/>
<evidence type="ECO:0000256" key="1">
    <source>
        <dbReference type="ARBA" id="ARBA00004141"/>
    </source>
</evidence>
<keyword evidence="5 7" id="KW-0472">Membrane</keyword>
<evidence type="ECO:0000313" key="9">
    <source>
        <dbReference type="Proteomes" id="UP000673552"/>
    </source>
</evidence>
<dbReference type="Pfam" id="PF01184">
    <property type="entry name" value="Gpr1_Fun34_YaaH"/>
    <property type="match status" value="1"/>
</dbReference>
<feature type="transmembrane region" description="Helical" evidence="7">
    <location>
        <begin position="157"/>
        <end position="178"/>
    </location>
</feature>
<evidence type="ECO:0000256" key="3">
    <source>
        <dbReference type="ARBA" id="ARBA00022692"/>
    </source>
</evidence>
<dbReference type="Proteomes" id="UP000673552">
    <property type="component" value="Chromosome 3"/>
</dbReference>
<accession>A0A836KYK7</accession>
<keyword evidence="4 7" id="KW-1133">Transmembrane helix</keyword>
<comment type="similarity">
    <text evidence="2">Belongs to the acetate uptake transporter (AceTr) (TC 2.A.96) family.</text>
</comment>
<comment type="subcellular location">
    <subcellularLocation>
        <location evidence="1">Membrane</location>
        <topology evidence="1">Multi-pass membrane protein</topology>
    </subcellularLocation>
</comment>
<comment type="caution">
    <text evidence="8">The sequence shown here is derived from an EMBL/GenBank/DDBJ whole genome shotgun (WGS) entry which is preliminary data.</text>
</comment>
<evidence type="ECO:0000256" key="5">
    <source>
        <dbReference type="ARBA" id="ARBA00023136"/>
    </source>
</evidence>
<evidence type="ECO:0000256" key="2">
    <source>
        <dbReference type="ARBA" id="ARBA00005587"/>
    </source>
</evidence>
<protein>
    <recommendedName>
        <fullName evidence="10">GPR1/FUN34/yaaH family</fullName>
    </recommendedName>
</protein>
<organism evidence="8 9">
    <name type="scientific">Leishmania martiniquensis</name>
    <dbReference type="NCBI Taxonomy" id="1580590"/>
    <lineage>
        <taxon>Eukaryota</taxon>
        <taxon>Discoba</taxon>
        <taxon>Euglenozoa</taxon>
        <taxon>Kinetoplastea</taxon>
        <taxon>Metakinetoplastina</taxon>
        <taxon>Trypanosomatida</taxon>
        <taxon>Trypanosomatidae</taxon>
        <taxon>Leishmaniinae</taxon>
        <taxon>Leishmania</taxon>
    </lineage>
</organism>
<dbReference type="InterPro" id="IPR000791">
    <property type="entry name" value="Gpr1/Fun34/SatP-like"/>
</dbReference>
<feature type="transmembrane region" description="Helical" evidence="7">
    <location>
        <begin position="130"/>
        <end position="151"/>
    </location>
</feature>
<dbReference type="InterPro" id="IPR047623">
    <property type="entry name" value="SatP"/>
</dbReference>
<feature type="transmembrane region" description="Helical" evidence="7">
    <location>
        <begin position="190"/>
        <end position="212"/>
    </location>
</feature>
<feature type="transmembrane region" description="Helical" evidence="7">
    <location>
        <begin position="105"/>
        <end position="123"/>
    </location>
</feature>
<sequence length="377" mass="39691">MDSHSPSALAAGSHEPMGGNNHVTTAQTVALELRPVPCMVPDPGAAGPVQATAPRTRRHIRPRCKDCHAARQERLREKRRHLRELEEWAYAEATTPARRASTAIVGYYTFGFTLILLGLHYTGHVALDTVLVASSMCIGGGLQLITGLLSWAQGLTFAHVSFSMFGGFFLALSCTWMLPSVAVQAVSEYFMGAFYAVWGVVSCFLLLCTPVLSVSLLLQHITTASSLLCLAGGMMTAKGTAVRAGGYVAIVSGALSLYICFATLLNEVWEVNLLPLGETARTVDALAPWQRGSSGNSDTDFVLSGVKPAVTQGSITRESVGSMRSKQVDAPTLAAVASATTEEAESAAVPVVQNEVDAVALTGGNATVTPMLSPAHG</sequence>
<name>A0A836KYK7_9TRYP</name>
<dbReference type="GO" id="GO:0005886">
    <property type="term" value="C:plasma membrane"/>
    <property type="evidence" value="ECO:0007669"/>
    <property type="project" value="TreeGrafter"/>
</dbReference>
<evidence type="ECO:0000313" key="8">
    <source>
        <dbReference type="EMBL" id="KAG5487715.1"/>
    </source>
</evidence>
<evidence type="ECO:0000256" key="6">
    <source>
        <dbReference type="SAM" id="MobiDB-lite"/>
    </source>
</evidence>
<feature type="region of interest" description="Disordered" evidence="6">
    <location>
        <begin position="1"/>
        <end position="22"/>
    </location>
</feature>
<evidence type="ECO:0008006" key="10">
    <source>
        <dbReference type="Google" id="ProtNLM"/>
    </source>
</evidence>
<evidence type="ECO:0000256" key="4">
    <source>
        <dbReference type="ARBA" id="ARBA00022989"/>
    </source>
</evidence>
<proteinExistence type="inferred from homology"/>
<feature type="transmembrane region" description="Helical" evidence="7">
    <location>
        <begin position="244"/>
        <end position="265"/>
    </location>
</feature>
<reference evidence="8 9" key="1">
    <citation type="submission" date="2021-03" db="EMBL/GenBank/DDBJ databases">
        <title>Leishmania (Mundinia) martiniquensis Genome sequencing and assembly.</title>
        <authorList>
            <person name="Almutairi H."/>
            <person name="Gatherer D."/>
        </authorList>
    </citation>
    <scope>NUCLEOTIDE SEQUENCE [LARGE SCALE GENOMIC DNA]</scope>
    <source>
        <strain evidence="8">LSCM1</strain>
    </source>
</reference>
<dbReference type="NCBIfam" id="NF038013">
    <property type="entry name" value="AceTr_1"/>
    <property type="match status" value="1"/>
</dbReference>